<evidence type="ECO:0000313" key="2">
    <source>
        <dbReference type="EMBL" id="EJK58105.1"/>
    </source>
</evidence>
<evidence type="ECO:0000256" key="1">
    <source>
        <dbReference type="SAM" id="MobiDB-lite"/>
    </source>
</evidence>
<dbReference type="Proteomes" id="UP000266841">
    <property type="component" value="Unassembled WGS sequence"/>
</dbReference>
<evidence type="ECO:0000313" key="3">
    <source>
        <dbReference type="Proteomes" id="UP000266841"/>
    </source>
</evidence>
<organism evidence="2 3">
    <name type="scientific">Thalassiosira oceanica</name>
    <name type="common">Marine diatom</name>
    <dbReference type="NCBI Taxonomy" id="159749"/>
    <lineage>
        <taxon>Eukaryota</taxon>
        <taxon>Sar</taxon>
        <taxon>Stramenopiles</taxon>
        <taxon>Ochrophyta</taxon>
        <taxon>Bacillariophyta</taxon>
        <taxon>Coscinodiscophyceae</taxon>
        <taxon>Thalassiosirophycidae</taxon>
        <taxon>Thalassiosirales</taxon>
        <taxon>Thalassiosiraceae</taxon>
        <taxon>Thalassiosira</taxon>
    </lineage>
</organism>
<feature type="compositionally biased region" description="Basic and acidic residues" evidence="1">
    <location>
        <begin position="1"/>
        <end position="12"/>
    </location>
</feature>
<accession>K0RYK7</accession>
<feature type="region of interest" description="Disordered" evidence="1">
    <location>
        <begin position="1"/>
        <end position="153"/>
    </location>
</feature>
<dbReference type="EMBL" id="AGNL01026164">
    <property type="protein sequence ID" value="EJK58105.1"/>
    <property type="molecule type" value="Genomic_DNA"/>
</dbReference>
<gene>
    <name evidence="2" type="ORF">THAOC_21794</name>
</gene>
<name>K0RYK7_THAOC</name>
<protein>
    <submittedName>
        <fullName evidence="2">Uncharacterized protein</fullName>
    </submittedName>
</protein>
<sequence length="223" mass="23682">FLGRVGGDRGEDGGVGAEGDNARAIPEVGRLVGGSAKSKRTRARTGAGGPEDEGPGRRGGFGGPRPNRPGRRKARPTRTGASSPKRVTASGTDINEEGRRCRPSWRTQRSASRNPRFLPYLRLPCQSPGDPTTDRTQRGAALPRGAPETARDPTCSVEWGVAALCPDLCAVWGRRREGGCCCEGRRECSGTEGMETATAASADCRLMIEAAAWRRDVHLTVAD</sequence>
<dbReference type="AlphaFoldDB" id="K0RYK7"/>
<comment type="caution">
    <text evidence="2">The sequence shown here is derived from an EMBL/GenBank/DDBJ whole genome shotgun (WGS) entry which is preliminary data.</text>
</comment>
<reference evidence="2 3" key="1">
    <citation type="journal article" date="2012" name="Genome Biol.">
        <title>Genome and low-iron response of an oceanic diatom adapted to chronic iron limitation.</title>
        <authorList>
            <person name="Lommer M."/>
            <person name="Specht M."/>
            <person name="Roy A.S."/>
            <person name="Kraemer L."/>
            <person name="Andreson R."/>
            <person name="Gutowska M.A."/>
            <person name="Wolf J."/>
            <person name="Bergner S.V."/>
            <person name="Schilhabel M.B."/>
            <person name="Klostermeier U.C."/>
            <person name="Beiko R.G."/>
            <person name="Rosenstiel P."/>
            <person name="Hippler M."/>
            <person name="Laroche J."/>
        </authorList>
    </citation>
    <scope>NUCLEOTIDE SEQUENCE [LARGE SCALE GENOMIC DNA]</scope>
    <source>
        <strain evidence="2 3">CCMP1005</strain>
    </source>
</reference>
<feature type="non-terminal residue" evidence="2">
    <location>
        <position position="1"/>
    </location>
</feature>
<keyword evidence="3" id="KW-1185">Reference proteome</keyword>
<proteinExistence type="predicted"/>